<comment type="cofactor">
    <cofactor evidence="1">
        <name>FAD</name>
        <dbReference type="ChEBI" id="CHEBI:57692"/>
    </cofactor>
</comment>
<evidence type="ECO:0008006" key="9">
    <source>
        <dbReference type="Google" id="ProtNLM"/>
    </source>
</evidence>
<evidence type="ECO:0000256" key="1">
    <source>
        <dbReference type="ARBA" id="ARBA00001974"/>
    </source>
</evidence>
<dbReference type="KEGG" id="parb:CJU94_37805"/>
<dbReference type="SUPFAM" id="SSF51905">
    <property type="entry name" value="FAD/NAD(P)-binding domain"/>
    <property type="match status" value="1"/>
</dbReference>
<sequence length="416" mass="44315">MHSAILLQGLTLMPAVNLETVAIIGGGVAAVSFACALRAGGFNGSIIAVSDEPELAYDRPPLSKTFMSEGGDAVRLDTSRATNVEWLHGVAAISIDGRQRRVHLADGRSLPYSALVLATGAKPRPLAALANVELPSFTLRTLGDARGIRARLVAGARMVVIGGGIIGLELASTASRMGVSVSVVEALPRLMNRCAGDVLASFVAAQHAQNGVELWLGKQVIGCSLQGVLLNDGTTVPADFVVVGIGVSANDGLARSAEIACDDGIFVDRYGRTTCPQVYAVGDVTRQRNPVSGHFERIETWTNAQNQAMAVARCLLDPTAAPYDEIPYYWSDQYDQRIQVLGIPQGDEELVRGNAGNNAFIVFHLLRDRLVGATCINQPKAVAPLRRLIASGKTPDRKKMIDIDLDIRKLADDDQQ</sequence>
<keyword evidence="8" id="KW-1185">Reference proteome</keyword>
<dbReference type="InterPro" id="IPR036188">
    <property type="entry name" value="FAD/NAD-bd_sf"/>
</dbReference>
<keyword evidence="2" id="KW-0285">Flavoprotein</keyword>
<dbReference type="EMBL" id="CP022992">
    <property type="protein sequence ID" value="ASW03926.1"/>
    <property type="molecule type" value="Genomic_DNA"/>
</dbReference>
<dbReference type="InterPro" id="IPR023753">
    <property type="entry name" value="FAD/NAD-binding_dom"/>
</dbReference>
<dbReference type="Pfam" id="PF07992">
    <property type="entry name" value="Pyr_redox_2"/>
    <property type="match status" value="1"/>
</dbReference>
<dbReference type="OrthoDB" id="9769238at2"/>
<evidence type="ECO:0000259" key="6">
    <source>
        <dbReference type="Pfam" id="PF14759"/>
    </source>
</evidence>
<evidence type="ECO:0000256" key="3">
    <source>
        <dbReference type="ARBA" id="ARBA00022827"/>
    </source>
</evidence>
<organism evidence="7 8">
    <name type="scientific">Paraburkholderia aromaticivorans</name>
    <dbReference type="NCBI Taxonomy" id="2026199"/>
    <lineage>
        <taxon>Bacteria</taxon>
        <taxon>Pseudomonadati</taxon>
        <taxon>Pseudomonadota</taxon>
        <taxon>Betaproteobacteria</taxon>
        <taxon>Burkholderiales</taxon>
        <taxon>Burkholderiaceae</taxon>
        <taxon>Paraburkholderia</taxon>
    </lineage>
</organism>
<dbReference type="SUPFAM" id="SSF55424">
    <property type="entry name" value="FAD/NAD-linked reductases, dimerisation (C-terminal) domain"/>
    <property type="match status" value="1"/>
</dbReference>
<accession>A0A248VY03</accession>
<dbReference type="PRINTS" id="PR00368">
    <property type="entry name" value="FADPNR"/>
</dbReference>
<evidence type="ECO:0000313" key="7">
    <source>
        <dbReference type="EMBL" id="ASW03926.1"/>
    </source>
</evidence>
<feature type="domain" description="Reductase C-terminal" evidence="6">
    <location>
        <begin position="328"/>
        <end position="411"/>
    </location>
</feature>
<dbReference type="InterPro" id="IPR028202">
    <property type="entry name" value="Reductase_C"/>
</dbReference>
<dbReference type="InterPro" id="IPR050446">
    <property type="entry name" value="FAD-oxidoreductase/Apoptosis"/>
</dbReference>
<dbReference type="InterPro" id="IPR016156">
    <property type="entry name" value="FAD/NAD-linked_Rdtase_dimer_sf"/>
</dbReference>
<dbReference type="Proteomes" id="UP000215158">
    <property type="component" value="Plasmid pBN2"/>
</dbReference>
<dbReference type="AlphaFoldDB" id="A0A248VY03"/>
<geneLocation type="plasmid" evidence="7 8">
    <name>pBN2</name>
</geneLocation>
<evidence type="ECO:0000256" key="4">
    <source>
        <dbReference type="ARBA" id="ARBA00023002"/>
    </source>
</evidence>
<protein>
    <recommendedName>
        <fullName evidence="9">Pyridine nucleotide-disulfide oxidoreductase</fullName>
    </recommendedName>
</protein>
<proteinExistence type="predicted"/>
<keyword evidence="7" id="KW-0614">Plasmid</keyword>
<name>A0A248VY03_9BURK</name>
<dbReference type="Pfam" id="PF14759">
    <property type="entry name" value="Reductase_C"/>
    <property type="match status" value="1"/>
</dbReference>
<keyword evidence="4" id="KW-0560">Oxidoreductase</keyword>
<evidence type="ECO:0000259" key="5">
    <source>
        <dbReference type="Pfam" id="PF07992"/>
    </source>
</evidence>
<feature type="domain" description="FAD/NAD(P)-binding" evidence="5">
    <location>
        <begin position="20"/>
        <end position="308"/>
    </location>
</feature>
<dbReference type="PANTHER" id="PTHR43557:SF2">
    <property type="entry name" value="RIESKE DOMAIN-CONTAINING PROTEIN-RELATED"/>
    <property type="match status" value="1"/>
</dbReference>
<evidence type="ECO:0000256" key="2">
    <source>
        <dbReference type="ARBA" id="ARBA00022630"/>
    </source>
</evidence>
<dbReference type="PRINTS" id="PR00469">
    <property type="entry name" value="PNDRDTASEII"/>
</dbReference>
<dbReference type="Gene3D" id="3.50.50.60">
    <property type="entry name" value="FAD/NAD(P)-binding domain"/>
    <property type="match status" value="2"/>
</dbReference>
<dbReference type="Gene3D" id="3.30.390.30">
    <property type="match status" value="1"/>
</dbReference>
<dbReference type="GO" id="GO:0005737">
    <property type="term" value="C:cytoplasm"/>
    <property type="evidence" value="ECO:0007669"/>
    <property type="project" value="TreeGrafter"/>
</dbReference>
<gene>
    <name evidence="7" type="ORF">CJU94_37805</name>
</gene>
<dbReference type="PANTHER" id="PTHR43557">
    <property type="entry name" value="APOPTOSIS-INDUCING FACTOR 1"/>
    <property type="match status" value="1"/>
</dbReference>
<reference evidence="7 8" key="1">
    <citation type="submission" date="2017-08" db="EMBL/GenBank/DDBJ databases">
        <title>Identification and genetic characteristics of simultaneous BTEX- and naphthalene-degrading Paraburkholderia sp. BN5 isolated from petroleum-contaminated soil.</title>
        <authorList>
            <person name="Lee Y."/>
            <person name="Jeon C.O."/>
        </authorList>
    </citation>
    <scope>NUCLEOTIDE SEQUENCE [LARGE SCALE GENOMIC DNA]</scope>
    <source>
        <strain evidence="7 8">BN5</strain>
        <plasmid evidence="7 8">pBN2</plasmid>
    </source>
</reference>
<evidence type="ECO:0000313" key="8">
    <source>
        <dbReference type="Proteomes" id="UP000215158"/>
    </source>
</evidence>
<dbReference type="GO" id="GO:0016651">
    <property type="term" value="F:oxidoreductase activity, acting on NAD(P)H"/>
    <property type="evidence" value="ECO:0007669"/>
    <property type="project" value="TreeGrafter"/>
</dbReference>
<keyword evidence="3" id="KW-0274">FAD</keyword>